<keyword evidence="3" id="KW-1185">Reference proteome</keyword>
<dbReference type="GO" id="GO:0032259">
    <property type="term" value="P:methylation"/>
    <property type="evidence" value="ECO:0007669"/>
    <property type="project" value="UniProtKB-KW"/>
</dbReference>
<keyword evidence="2" id="KW-0489">Methyltransferase</keyword>
<comment type="caution">
    <text evidence="2">The sequence shown here is derived from an EMBL/GenBank/DDBJ whole genome shotgun (WGS) entry which is preliminary data.</text>
</comment>
<dbReference type="AlphaFoldDB" id="A0A4D9DFR7"/>
<keyword evidence="1" id="KW-0472">Membrane</keyword>
<accession>A0A4D9DFR7</accession>
<sequence>MLRTERPLTAQQARAGPFAASAKGTCALELWARAVARPAEERMRTAGGGAGQASPETGEGMALIFFFSCCFFPLFFLALRWALHCTQALGMDQLHAIYVAAK</sequence>
<gene>
    <name evidence="2" type="ORF">DR999_PMT22051</name>
</gene>
<dbReference type="EMBL" id="QXTE01000753">
    <property type="protein sequence ID" value="TFJ96184.1"/>
    <property type="molecule type" value="Genomic_DNA"/>
</dbReference>
<proteinExistence type="predicted"/>
<evidence type="ECO:0000313" key="2">
    <source>
        <dbReference type="EMBL" id="TFJ96184.1"/>
    </source>
</evidence>
<dbReference type="Proteomes" id="UP000297703">
    <property type="component" value="Unassembled WGS sequence"/>
</dbReference>
<name>A0A4D9DFR7_9SAUR</name>
<reference evidence="2 3" key="2">
    <citation type="submission" date="2019-04" db="EMBL/GenBank/DDBJ databases">
        <title>The genome sequence of big-headed turtle.</title>
        <authorList>
            <person name="Gong S."/>
        </authorList>
    </citation>
    <scope>NUCLEOTIDE SEQUENCE [LARGE SCALE GENOMIC DNA]</scope>
    <source>
        <strain evidence="2">DO16091913</strain>
        <tissue evidence="2">Muscle</tissue>
    </source>
</reference>
<keyword evidence="2" id="KW-0808">Transferase</keyword>
<feature type="transmembrane region" description="Helical" evidence="1">
    <location>
        <begin position="61"/>
        <end position="83"/>
    </location>
</feature>
<keyword evidence="1" id="KW-0812">Transmembrane</keyword>
<reference evidence="2 3" key="1">
    <citation type="submission" date="2019-04" db="EMBL/GenBank/DDBJ databases">
        <title>Draft genome of the big-headed turtle Platysternon megacephalum.</title>
        <authorList>
            <person name="Gong S."/>
        </authorList>
    </citation>
    <scope>NUCLEOTIDE SEQUENCE [LARGE SCALE GENOMIC DNA]</scope>
    <source>
        <strain evidence="2">DO16091913</strain>
        <tissue evidence="2">Muscle</tissue>
    </source>
</reference>
<organism evidence="2 3">
    <name type="scientific">Platysternon megacephalum</name>
    <name type="common">big-headed turtle</name>
    <dbReference type="NCBI Taxonomy" id="55544"/>
    <lineage>
        <taxon>Eukaryota</taxon>
        <taxon>Metazoa</taxon>
        <taxon>Chordata</taxon>
        <taxon>Craniata</taxon>
        <taxon>Vertebrata</taxon>
        <taxon>Euteleostomi</taxon>
        <taxon>Archelosauria</taxon>
        <taxon>Testudinata</taxon>
        <taxon>Testudines</taxon>
        <taxon>Cryptodira</taxon>
        <taxon>Durocryptodira</taxon>
        <taxon>Testudinoidea</taxon>
        <taxon>Platysternidae</taxon>
        <taxon>Platysternon</taxon>
    </lineage>
</organism>
<dbReference type="GO" id="GO:0008168">
    <property type="term" value="F:methyltransferase activity"/>
    <property type="evidence" value="ECO:0007669"/>
    <property type="project" value="UniProtKB-KW"/>
</dbReference>
<evidence type="ECO:0000313" key="3">
    <source>
        <dbReference type="Proteomes" id="UP000297703"/>
    </source>
</evidence>
<keyword evidence="1" id="KW-1133">Transmembrane helix</keyword>
<evidence type="ECO:0000256" key="1">
    <source>
        <dbReference type="SAM" id="Phobius"/>
    </source>
</evidence>
<protein>
    <submittedName>
        <fullName evidence="2">Serine hydroxymethyltransferase</fullName>
    </submittedName>
</protein>